<proteinExistence type="predicted"/>
<dbReference type="STRING" id="1314674.A0A0D7BSC7"/>
<keyword evidence="3" id="KW-1185">Reference proteome</keyword>
<gene>
    <name evidence="2" type="ORF">CYLTODRAFT_440001</name>
</gene>
<evidence type="ECO:0000256" key="1">
    <source>
        <dbReference type="SAM" id="MobiDB-lite"/>
    </source>
</evidence>
<feature type="compositionally biased region" description="Acidic residues" evidence="1">
    <location>
        <begin position="92"/>
        <end position="150"/>
    </location>
</feature>
<dbReference type="AlphaFoldDB" id="A0A0D7BSC7"/>
<evidence type="ECO:0000313" key="2">
    <source>
        <dbReference type="EMBL" id="KIY73165.1"/>
    </source>
</evidence>
<feature type="region of interest" description="Disordered" evidence="1">
    <location>
        <begin position="81"/>
        <end position="150"/>
    </location>
</feature>
<organism evidence="2 3">
    <name type="scientific">Cylindrobasidium torrendii FP15055 ss-10</name>
    <dbReference type="NCBI Taxonomy" id="1314674"/>
    <lineage>
        <taxon>Eukaryota</taxon>
        <taxon>Fungi</taxon>
        <taxon>Dikarya</taxon>
        <taxon>Basidiomycota</taxon>
        <taxon>Agaricomycotina</taxon>
        <taxon>Agaricomycetes</taxon>
        <taxon>Agaricomycetidae</taxon>
        <taxon>Agaricales</taxon>
        <taxon>Marasmiineae</taxon>
        <taxon>Physalacriaceae</taxon>
        <taxon>Cylindrobasidium</taxon>
    </lineage>
</organism>
<sequence>MSVATPTVVPKPPYFPTLLPPVPRVAPQPLRKRSSYGHLKAYRDIQKELDEMSEEEMAFEETAMQPIHSYGFAHIVPIGRTLTQKEEKADAGDDDDGADDDDDDDEEGDDDEEDDDEDADEDDDEEEEEDDMDADMPDMDDNDASDDVDM</sequence>
<dbReference type="Proteomes" id="UP000054007">
    <property type="component" value="Unassembled WGS sequence"/>
</dbReference>
<dbReference type="EMBL" id="KN880437">
    <property type="protein sequence ID" value="KIY73165.1"/>
    <property type="molecule type" value="Genomic_DNA"/>
</dbReference>
<name>A0A0D7BSC7_9AGAR</name>
<accession>A0A0D7BSC7</accession>
<protein>
    <submittedName>
        <fullName evidence="2">Uncharacterized protein</fullName>
    </submittedName>
</protein>
<evidence type="ECO:0000313" key="3">
    <source>
        <dbReference type="Proteomes" id="UP000054007"/>
    </source>
</evidence>
<reference evidence="2 3" key="1">
    <citation type="journal article" date="2015" name="Fungal Genet. Biol.">
        <title>Evolution of novel wood decay mechanisms in Agaricales revealed by the genome sequences of Fistulina hepatica and Cylindrobasidium torrendii.</title>
        <authorList>
            <person name="Floudas D."/>
            <person name="Held B.W."/>
            <person name="Riley R."/>
            <person name="Nagy L.G."/>
            <person name="Koehler G."/>
            <person name="Ransdell A.S."/>
            <person name="Younus H."/>
            <person name="Chow J."/>
            <person name="Chiniquy J."/>
            <person name="Lipzen A."/>
            <person name="Tritt A."/>
            <person name="Sun H."/>
            <person name="Haridas S."/>
            <person name="LaButti K."/>
            <person name="Ohm R.A."/>
            <person name="Kues U."/>
            <person name="Blanchette R.A."/>
            <person name="Grigoriev I.V."/>
            <person name="Minto R.E."/>
            <person name="Hibbett D.S."/>
        </authorList>
    </citation>
    <scope>NUCLEOTIDE SEQUENCE [LARGE SCALE GENOMIC DNA]</scope>
    <source>
        <strain evidence="2 3">FP15055 ss-10</strain>
    </source>
</reference>